<sequence>MKKISNDEYYKLFTKWQESGLSKAAFASEAGISRASFYYWCRKFEEETIDYADSSGFSLVNPEMGFQKDPILKINYPSGVSIEFFGQVDINSVKEFL</sequence>
<protein>
    <submittedName>
        <fullName evidence="1">Uncharacterized protein</fullName>
    </submittedName>
</protein>
<dbReference type="NCBIfam" id="NF047593">
    <property type="entry name" value="IS66_ISAeme5_TnpA"/>
    <property type="match status" value="1"/>
</dbReference>
<organism evidence="1 2">
    <name type="scientific">Belliella buryatensis</name>
    <dbReference type="NCBI Taxonomy" id="1500549"/>
    <lineage>
        <taxon>Bacteria</taxon>
        <taxon>Pseudomonadati</taxon>
        <taxon>Bacteroidota</taxon>
        <taxon>Cytophagia</taxon>
        <taxon>Cytophagales</taxon>
        <taxon>Cyclobacteriaceae</taxon>
        <taxon>Belliella</taxon>
    </lineage>
</organism>
<dbReference type="AlphaFoldDB" id="A0A239HEA1"/>
<proteinExistence type="predicted"/>
<reference evidence="2" key="1">
    <citation type="submission" date="2017-06" db="EMBL/GenBank/DDBJ databases">
        <authorList>
            <person name="Varghese N."/>
            <person name="Submissions S."/>
        </authorList>
    </citation>
    <scope>NUCLEOTIDE SEQUENCE [LARGE SCALE GENOMIC DNA]</scope>
    <source>
        <strain evidence="2">5C</strain>
    </source>
</reference>
<dbReference type="RefSeq" id="WP_089242541.1">
    <property type="nucleotide sequence ID" value="NZ_FZOK01000037.1"/>
</dbReference>
<keyword evidence="2" id="KW-1185">Reference proteome</keyword>
<dbReference type="OrthoDB" id="960108at2"/>
<dbReference type="Proteomes" id="UP000198480">
    <property type="component" value="Unassembled WGS sequence"/>
</dbReference>
<evidence type="ECO:0000313" key="2">
    <source>
        <dbReference type="Proteomes" id="UP000198480"/>
    </source>
</evidence>
<gene>
    <name evidence="1" type="ORF">SAMN06295967_1371</name>
</gene>
<evidence type="ECO:0000313" key="1">
    <source>
        <dbReference type="EMBL" id="SNS79113.1"/>
    </source>
</evidence>
<name>A0A239HEA1_9BACT</name>
<dbReference type="EMBL" id="FZOK01000037">
    <property type="protein sequence ID" value="SNS79113.1"/>
    <property type="molecule type" value="Genomic_DNA"/>
</dbReference>
<accession>A0A239HEA1</accession>